<accession>A0A8J8Q0U3</accession>
<evidence type="ECO:0000256" key="1">
    <source>
        <dbReference type="SAM" id="MobiDB-lite"/>
    </source>
</evidence>
<organism evidence="3 4">
    <name type="scientific">Natronococcus pandeyae</name>
    <dbReference type="NCBI Taxonomy" id="2055836"/>
    <lineage>
        <taxon>Archaea</taxon>
        <taxon>Methanobacteriati</taxon>
        <taxon>Methanobacteriota</taxon>
        <taxon>Stenosarchaea group</taxon>
        <taxon>Halobacteria</taxon>
        <taxon>Halobacteriales</taxon>
        <taxon>Natrialbaceae</taxon>
        <taxon>Natronococcus</taxon>
    </lineage>
</organism>
<sequence>MKGPGIFWMLQTAAGLSMAGPMFVVGIEFARTGSPVAGVGFFALGAIALYFPTYLVNRIGGPRTWIRRRFGGSDGDGDDEGSSRGRSGADAGEEHGGLRASVLDRLRNR</sequence>
<comment type="caution">
    <text evidence="3">The sequence shown here is derived from an EMBL/GenBank/DDBJ whole genome shotgun (WGS) entry which is preliminary data.</text>
</comment>
<evidence type="ECO:0000313" key="4">
    <source>
        <dbReference type="Proteomes" id="UP000766904"/>
    </source>
</evidence>
<feature type="transmembrane region" description="Helical" evidence="2">
    <location>
        <begin position="36"/>
        <end position="57"/>
    </location>
</feature>
<proteinExistence type="predicted"/>
<evidence type="ECO:0000313" key="3">
    <source>
        <dbReference type="EMBL" id="TYL38321.1"/>
    </source>
</evidence>
<gene>
    <name evidence="3" type="ORF">CV102_10925</name>
</gene>
<dbReference type="Proteomes" id="UP000766904">
    <property type="component" value="Unassembled WGS sequence"/>
</dbReference>
<keyword evidence="2" id="KW-0812">Transmembrane</keyword>
<reference evidence="3" key="1">
    <citation type="submission" date="2017-11" db="EMBL/GenBank/DDBJ databases">
        <authorList>
            <person name="Kajale S.C."/>
            <person name="Sharma A."/>
        </authorList>
    </citation>
    <scope>NUCLEOTIDE SEQUENCE</scope>
    <source>
        <strain evidence="3">LS1_42</strain>
    </source>
</reference>
<dbReference type="EMBL" id="PHNJ01000005">
    <property type="protein sequence ID" value="TYL38321.1"/>
    <property type="molecule type" value="Genomic_DNA"/>
</dbReference>
<dbReference type="RefSeq" id="WP_148858018.1">
    <property type="nucleotide sequence ID" value="NZ_PHNJ01000005.1"/>
</dbReference>
<dbReference type="OrthoDB" id="157531at2157"/>
<protein>
    <submittedName>
        <fullName evidence="3">Uncharacterized protein</fullName>
    </submittedName>
</protein>
<name>A0A8J8Q0U3_9EURY</name>
<dbReference type="AlphaFoldDB" id="A0A8J8Q0U3"/>
<feature type="compositionally biased region" description="Basic and acidic residues" evidence="1">
    <location>
        <begin position="92"/>
        <end position="109"/>
    </location>
</feature>
<evidence type="ECO:0000256" key="2">
    <source>
        <dbReference type="SAM" id="Phobius"/>
    </source>
</evidence>
<feature type="region of interest" description="Disordered" evidence="1">
    <location>
        <begin position="69"/>
        <end position="109"/>
    </location>
</feature>
<keyword evidence="4" id="KW-1185">Reference proteome</keyword>
<keyword evidence="2" id="KW-1133">Transmembrane helix</keyword>
<keyword evidence="2" id="KW-0472">Membrane</keyword>